<sequence>MPKRDLISYNTVLTAYAQFGHLDEIHELFVTMPSRDVATWTALIAAYGQAGYARDASEAFNRMPLEGFRADETTMVGVLMACARAGLVEDARIYFAAMGEDRRLRRQEEHYCCMIDALGRSGRTGEAEELIDSMPFEPRGVAWSTLLAASRAHGDARRADRATRCLAKLEIADSSPAVIDRIEEVPLPPKKL</sequence>
<dbReference type="Gramene" id="EFJ18776">
    <property type="protein sequence ID" value="EFJ18776"/>
    <property type="gene ID" value="SELMODRAFT_112001"/>
</dbReference>
<protein>
    <recommendedName>
        <fullName evidence="5">Pentacotripeptide-repeat region of PRORP domain-containing protein</fullName>
    </recommendedName>
</protein>
<keyword evidence="1" id="KW-0677">Repeat</keyword>
<evidence type="ECO:0008006" key="5">
    <source>
        <dbReference type="Google" id="ProtNLM"/>
    </source>
</evidence>
<accession>D8S998</accession>
<dbReference type="PANTHER" id="PTHR47926">
    <property type="entry name" value="PENTATRICOPEPTIDE REPEAT-CONTAINING PROTEIN"/>
    <property type="match status" value="1"/>
</dbReference>
<name>D8S998_SELML</name>
<dbReference type="EMBL" id="GL377608">
    <property type="protein sequence ID" value="EFJ18776.1"/>
    <property type="molecule type" value="Genomic_DNA"/>
</dbReference>
<reference evidence="3 4" key="1">
    <citation type="journal article" date="2011" name="Science">
        <title>The Selaginella genome identifies genetic changes associated with the evolution of vascular plants.</title>
        <authorList>
            <person name="Banks J.A."/>
            <person name="Nishiyama T."/>
            <person name="Hasebe M."/>
            <person name="Bowman J.L."/>
            <person name="Gribskov M."/>
            <person name="dePamphilis C."/>
            <person name="Albert V.A."/>
            <person name="Aono N."/>
            <person name="Aoyama T."/>
            <person name="Ambrose B.A."/>
            <person name="Ashton N.W."/>
            <person name="Axtell M.J."/>
            <person name="Barker E."/>
            <person name="Barker M.S."/>
            <person name="Bennetzen J.L."/>
            <person name="Bonawitz N.D."/>
            <person name="Chapple C."/>
            <person name="Cheng C."/>
            <person name="Correa L.G."/>
            <person name="Dacre M."/>
            <person name="DeBarry J."/>
            <person name="Dreyer I."/>
            <person name="Elias M."/>
            <person name="Engstrom E.M."/>
            <person name="Estelle M."/>
            <person name="Feng L."/>
            <person name="Finet C."/>
            <person name="Floyd S.K."/>
            <person name="Frommer W.B."/>
            <person name="Fujita T."/>
            <person name="Gramzow L."/>
            <person name="Gutensohn M."/>
            <person name="Harholt J."/>
            <person name="Hattori M."/>
            <person name="Heyl A."/>
            <person name="Hirai T."/>
            <person name="Hiwatashi Y."/>
            <person name="Ishikawa M."/>
            <person name="Iwata M."/>
            <person name="Karol K.G."/>
            <person name="Koehler B."/>
            <person name="Kolukisaoglu U."/>
            <person name="Kubo M."/>
            <person name="Kurata T."/>
            <person name="Lalonde S."/>
            <person name="Li K."/>
            <person name="Li Y."/>
            <person name="Litt A."/>
            <person name="Lyons E."/>
            <person name="Manning G."/>
            <person name="Maruyama T."/>
            <person name="Michael T.P."/>
            <person name="Mikami K."/>
            <person name="Miyazaki S."/>
            <person name="Morinaga S."/>
            <person name="Murata T."/>
            <person name="Mueller-Roeber B."/>
            <person name="Nelson D.R."/>
            <person name="Obara M."/>
            <person name="Oguri Y."/>
            <person name="Olmstead R.G."/>
            <person name="Onodera N."/>
            <person name="Petersen B.L."/>
            <person name="Pils B."/>
            <person name="Prigge M."/>
            <person name="Rensing S.A."/>
            <person name="Riano-Pachon D.M."/>
            <person name="Roberts A.W."/>
            <person name="Sato Y."/>
            <person name="Scheller H.V."/>
            <person name="Schulz B."/>
            <person name="Schulz C."/>
            <person name="Shakirov E.V."/>
            <person name="Shibagaki N."/>
            <person name="Shinohara N."/>
            <person name="Shippen D.E."/>
            <person name="Soerensen I."/>
            <person name="Sotooka R."/>
            <person name="Sugimoto N."/>
            <person name="Sugita M."/>
            <person name="Sumikawa N."/>
            <person name="Tanurdzic M."/>
            <person name="Theissen G."/>
            <person name="Ulvskov P."/>
            <person name="Wakazuki S."/>
            <person name="Weng J.K."/>
            <person name="Willats W.W."/>
            <person name="Wipf D."/>
            <person name="Wolf P.G."/>
            <person name="Yang L."/>
            <person name="Zimmer A.D."/>
            <person name="Zhu Q."/>
            <person name="Mitros T."/>
            <person name="Hellsten U."/>
            <person name="Loque D."/>
            <person name="Otillar R."/>
            <person name="Salamov A."/>
            <person name="Schmutz J."/>
            <person name="Shapiro H."/>
            <person name="Lindquist E."/>
            <person name="Lucas S."/>
            <person name="Rokhsar D."/>
            <person name="Grigoriev I.V."/>
        </authorList>
    </citation>
    <scope>NUCLEOTIDE SEQUENCE [LARGE SCALE GENOMIC DNA]</scope>
</reference>
<dbReference type="NCBIfam" id="TIGR00756">
    <property type="entry name" value="PPR"/>
    <property type="match status" value="3"/>
</dbReference>
<dbReference type="eggNOG" id="KOG4197">
    <property type="taxonomic scope" value="Eukaryota"/>
</dbReference>
<dbReference type="InterPro" id="IPR011990">
    <property type="entry name" value="TPR-like_helical_dom_sf"/>
</dbReference>
<dbReference type="GO" id="GO:0048731">
    <property type="term" value="P:system development"/>
    <property type="evidence" value="ECO:0007669"/>
    <property type="project" value="UniProtKB-ARBA"/>
</dbReference>
<evidence type="ECO:0000256" key="2">
    <source>
        <dbReference type="PROSITE-ProRule" id="PRU00708"/>
    </source>
</evidence>
<feature type="repeat" description="PPR" evidence="2">
    <location>
        <begin position="36"/>
        <end position="70"/>
    </location>
</feature>
<dbReference type="Proteomes" id="UP000001514">
    <property type="component" value="Unassembled WGS sequence"/>
</dbReference>
<proteinExistence type="predicted"/>
<dbReference type="HOGENOM" id="CLU_002706_0_0_1"/>
<dbReference type="InParanoid" id="D8S998"/>
<dbReference type="KEGG" id="smo:SELMODRAFT_112001"/>
<dbReference type="PROSITE" id="PS51375">
    <property type="entry name" value="PPR"/>
    <property type="match status" value="2"/>
</dbReference>
<feature type="repeat" description="PPR" evidence="2">
    <location>
        <begin position="5"/>
        <end position="35"/>
    </location>
</feature>
<dbReference type="Pfam" id="PF01535">
    <property type="entry name" value="PPR"/>
    <property type="match status" value="4"/>
</dbReference>
<evidence type="ECO:0000313" key="4">
    <source>
        <dbReference type="Proteomes" id="UP000001514"/>
    </source>
</evidence>
<dbReference type="AlphaFoldDB" id="D8S998"/>
<evidence type="ECO:0000256" key="1">
    <source>
        <dbReference type="ARBA" id="ARBA00022737"/>
    </source>
</evidence>
<dbReference type="GO" id="GO:0003723">
    <property type="term" value="F:RNA binding"/>
    <property type="evidence" value="ECO:0007669"/>
    <property type="project" value="InterPro"/>
</dbReference>
<dbReference type="GO" id="GO:0009451">
    <property type="term" value="P:RNA modification"/>
    <property type="evidence" value="ECO:0007669"/>
    <property type="project" value="InterPro"/>
</dbReference>
<dbReference type="STRING" id="88036.D8S998"/>
<gene>
    <name evidence="3" type="ORF">SELMODRAFT_112001</name>
</gene>
<dbReference type="InterPro" id="IPR002885">
    <property type="entry name" value="PPR_rpt"/>
</dbReference>
<dbReference type="FunFam" id="1.25.40.10:FF:000158">
    <property type="entry name" value="pentatricopeptide repeat-containing protein At2g33680"/>
    <property type="match status" value="1"/>
</dbReference>
<organism evidence="4">
    <name type="scientific">Selaginella moellendorffii</name>
    <name type="common">Spikemoss</name>
    <dbReference type="NCBI Taxonomy" id="88036"/>
    <lineage>
        <taxon>Eukaryota</taxon>
        <taxon>Viridiplantae</taxon>
        <taxon>Streptophyta</taxon>
        <taxon>Embryophyta</taxon>
        <taxon>Tracheophyta</taxon>
        <taxon>Lycopodiopsida</taxon>
        <taxon>Selaginellales</taxon>
        <taxon>Selaginellaceae</taxon>
        <taxon>Selaginella</taxon>
    </lineage>
</organism>
<dbReference type="InterPro" id="IPR046960">
    <property type="entry name" value="PPR_At4g14850-like_plant"/>
</dbReference>
<evidence type="ECO:0000313" key="3">
    <source>
        <dbReference type="EMBL" id="EFJ18776.1"/>
    </source>
</evidence>
<keyword evidence="4" id="KW-1185">Reference proteome</keyword>
<dbReference type="Gene3D" id="1.25.40.10">
    <property type="entry name" value="Tetratricopeptide repeat domain"/>
    <property type="match status" value="2"/>
</dbReference>
<dbReference type="PANTHER" id="PTHR47926:SF533">
    <property type="entry name" value="DYW DOMAIN-CONTAINING PROTEIN"/>
    <property type="match status" value="1"/>
</dbReference>